<evidence type="ECO:0000256" key="2">
    <source>
        <dbReference type="ARBA" id="ARBA00023125"/>
    </source>
</evidence>
<dbReference type="PANTHER" id="PTHR43280">
    <property type="entry name" value="ARAC-FAMILY TRANSCRIPTIONAL REGULATOR"/>
    <property type="match status" value="1"/>
</dbReference>
<reference evidence="5" key="2">
    <citation type="submission" date="2020-09" db="EMBL/GenBank/DDBJ databases">
        <authorList>
            <person name="Sun Q."/>
            <person name="Zhou Y."/>
        </authorList>
    </citation>
    <scope>NUCLEOTIDE SEQUENCE</scope>
    <source>
        <strain evidence="5">CGMCC 1.15290</strain>
    </source>
</reference>
<reference evidence="5" key="1">
    <citation type="journal article" date="2014" name="Int. J. Syst. Evol. Microbiol.">
        <title>Complete genome sequence of Corynebacterium casei LMG S-19264T (=DSM 44701T), isolated from a smear-ripened cheese.</title>
        <authorList>
            <consortium name="US DOE Joint Genome Institute (JGI-PGF)"/>
            <person name="Walter F."/>
            <person name="Albersmeier A."/>
            <person name="Kalinowski J."/>
            <person name="Ruckert C."/>
        </authorList>
    </citation>
    <scope>NUCLEOTIDE SEQUENCE</scope>
    <source>
        <strain evidence="5">CGMCC 1.15290</strain>
    </source>
</reference>
<keyword evidence="2" id="KW-0238">DNA-binding</keyword>
<accession>A0A917MS43</accession>
<evidence type="ECO:0000313" key="5">
    <source>
        <dbReference type="EMBL" id="GGH57363.1"/>
    </source>
</evidence>
<dbReference type="AlphaFoldDB" id="A0A917MS43"/>
<evidence type="ECO:0000256" key="1">
    <source>
        <dbReference type="ARBA" id="ARBA00023015"/>
    </source>
</evidence>
<evidence type="ECO:0000256" key="3">
    <source>
        <dbReference type="ARBA" id="ARBA00023163"/>
    </source>
</evidence>
<dbReference type="PROSITE" id="PS01124">
    <property type="entry name" value="HTH_ARAC_FAMILY_2"/>
    <property type="match status" value="1"/>
</dbReference>
<dbReference type="SMART" id="SM00342">
    <property type="entry name" value="HTH_ARAC"/>
    <property type="match status" value="1"/>
</dbReference>
<evidence type="ECO:0000259" key="4">
    <source>
        <dbReference type="PROSITE" id="PS01124"/>
    </source>
</evidence>
<dbReference type="SUPFAM" id="SSF51215">
    <property type="entry name" value="Regulatory protein AraC"/>
    <property type="match status" value="1"/>
</dbReference>
<dbReference type="Gene3D" id="1.10.10.60">
    <property type="entry name" value="Homeodomain-like"/>
    <property type="match status" value="1"/>
</dbReference>
<dbReference type="InterPro" id="IPR018060">
    <property type="entry name" value="HTH_AraC"/>
</dbReference>
<sequence length="300" mass="34621">MSTTAVLRHTSNELLEALGQTRQPEGIHIFIQHGPAPEIPVLHPHRMDFPLFFLVLNGEAELNINLVNHRIQKNQFLFISPHTIRQFVRVSEDLNISCMCFTPDFIMKTGIAKSSVDPSAYLSTKQSPHIQLTEAEALMLNQLMQMVYLRNMEEENNPYRIERLTHCFSLLLFEIASFFARQQKHMPLKLTRKEELSATFLNLLNMHFKEQRSLQFYADQLFITPKYLTQTIKETIGKTAGELIDEMVTTEAKVLLHTSSDTIAQVAENLYFSNQFFFSKFFKNQTGLTPSEYRKAASVL</sequence>
<dbReference type="InterPro" id="IPR037923">
    <property type="entry name" value="HTH-like"/>
</dbReference>
<dbReference type="PANTHER" id="PTHR43280:SF32">
    <property type="entry name" value="TRANSCRIPTIONAL REGULATORY PROTEIN"/>
    <property type="match status" value="1"/>
</dbReference>
<evidence type="ECO:0000313" key="6">
    <source>
        <dbReference type="Proteomes" id="UP000627292"/>
    </source>
</evidence>
<dbReference type="GO" id="GO:0043565">
    <property type="term" value="F:sequence-specific DNA binding"/>
    <property type="evidence" value="ECO:0007669"/>
    <property type="project" value="InterPro"/>
</dbReference>
<feature type="domain" description="HTH araC/xylS-type" evidence="4">
    <location>
        <begin position="198"/>
        <end position="296"/>
    </location>
</feature>
<proteinExistence type="predicted"/>
<keyword evidence="6" id="KW-1185">Reference proteome</keyword>
<dbReference type="EMBL" id="BMIB01000001">
    <property type="protein sequence ID" value="GGH57363.1"/>
    <property type="molecule type" value="Genomic_DNA"/>
</dbReference>
<dbReference type="SUPFAM" id="SSF46689">
    <property type="entry name" value="Homeodomain-like"/>
    <property type="match status" value="1"/>
</dbReference>
<dbReference type="InterPro" id="IPR020449">
    <property type="entry name" value="Tscrpt_reg_AraC-type_HTH"/>
</dbReference>
<gene>
    <name evidence="5" type="ORF">GCM10011379_01970</name>
</gene>
<comment type="caution">
    <text evidence="5">The sequence shown here is derived from an EMBL/GenBank/DDBJ whole genome shotgun (WGS) entry which is preliminary data.</text>
</comment>
<keyword evidence="1" id="KW-0805">Transcription regulation</keyword>
<dbReference type="GO" id="GO:0003700">
    <property type="term" value="F:DNA-binding transcription factor activity"/>
    <property type="evidence" value="ECO:0007669"/>
    <property type="project" value="InterPro"/>
</dbReference>
<dbReference type="RefSeq" id="WP_188949812.1">
    <property type="nucleotide sequence ID" value="NZ_BMIB01000001.1"/>
</dbReference>
<dbReference type="Proteomes" id="UP000627292">
    <property type="component" value="Unassembled WGS sequence"/>
</dbReference>
<keyword evidence="3" id="KW-0804">Transcription</keyword>
<protein>
    <submittedName>
        <fullName evidence="5">Transcriptional regulator</fullName>
    </submittedName>
</protein>
<dbReference type="InterPro" id="IPR009057">
    <property type="entry name" value="Homeodomain-like_sf"/>
</dbReference>
<dbReference type="Pfam" id="PF12833">
    <property type="entry name" value="HTH_18"/>
    <property type="match status" value="1"/>
</dbReference>
<name>A0A917MS43_9BACT</name>
<organism evidence="5 6">
    <name type="scientific">Filimonas zeae</name>
    <dbReference type="NCBI Taxonomy" id="1737353"/>
    <lineage>
        <taxon>Bacteria</taxon>
        <taxon>Pseudomonadati</taxon>
        <taxon>Bacteroidota</taxon>
        <taxon>Chitinophagia</taxon>
        <taxon>Chitinophagales</taxon>
        <taxon>Chitinophagaceae</taxon>
        <taxon>Filimonas</taxon>
    </lineage>
</organism>
<dbReference type="PRINTS" id="PR00032">
    <property type="entry name" value="HTHARAC"/>
</dbReference>